<name>A0A090LJ03_STRRB</name>
<dbReference type="RefSeq" id="XP_024506700.1">
    <property type="nucleotide sequence ID" value="XM_024653200.1"/>
</dbReference>
<proteinExistence type="inferred from homology"/>
<dbReference type="InterPro" id="IPR048300">
    <property type="entry name" value="TACO1_YebC-like_2nd/3rd_dom"/>
</dbReference>
<comment type="similarity">
    <text evidence="1">Belongs to the TACO1 family.</text>
</comment>
<dbReference type="Gene3D" id="1.10.10.200">
    <property type="match status" value="1"/>
</dbReference>
<evidence type="ECO:0000313" key="6">
    <source>
        <dbReference type="WBParaSite" id="SRAE_2000216200.1"/>
    </source>
</evidence>
<organism evidence="4">
    <name type="scientific">Strongyloides ratti</name>
    <name type="common">Parasitic roundworm</name>
    <dbReference type="NCBI Taxonomy" id="34506"/>
    <lineage>
        <taxon>Eukaryota</taxon>
        <taxon>Metazoa</taxon>
        <taxon>Ecdysozoa</taxon>
        <taxon>Nematoda</taxon>
        <taxon>Chromadorea</taxon>
        <taxon>Rhabditida</taxon>
        <taxon>Tylenchina</taxon>
        <taxon>Panagrolaimomorpha</taxon>
        <taxon>Strongyloidoidea</taxon>
        <taxon>Strongyloididae</taxon>
        <taxon>Strongyloides</taxon>
    </lineage>
</organism>
<dbReference type="Pfam" id="PF01709">
    <property type="entry name" value="Transcrip_reg"/>
    <property type="match status" value="1"/>
</dbReference>
<dbReference type="InterPro" id="IPR049083">
    <property type="entry name" value="TACO1_YebC_N"/>
</dbReference>
<dbReference type="EMBL" id="LN609529">
    <property type="protein sequence ID" value="CEF67500.1"/>
    <property type="molecule type" value="Genomic_DNA"/>
</dbReference>
<dbReference type="OrthoDB" id="2017544at2759"/>
<dbReference type="InterPro" id="IPR026564">
    <property type="entry name" value="Transcrip_reg_TACO1-like_dom3"/>
</dbReference>
<dbReference type="PANTHER" id="PTHR12532:SF0">
    <property type="entry name" value="TRANSLATIONAL ACTIVATOR OF CYTOCHROME C OXIDASE 1"/>
    <property type="match status" value="1"/>
</dbReference>
<reference evidence="4 5" key="1">
    <citation type="submission" date="2014-09" db="EMBL/GenBank/DDBJ databases">
        <authorList>
            <person name="Martin A.A."/>
        </authorList>
    </citation>
    <scope>NUCLEOTIDE SEQUENCE</scope>
    <source>
        <strain evidence="5">ED321</strain>
        <strain evidence="4">ED321 Heterogonic</strain>
    </source>
</reference>
<accession>A0A090LJ03</accession>
<keyword evidence="5" id="KW-1185">Reference proteome</keyword>
<dbReference type="STRING" id="34506.A0A090LJ03"/>
<evidence type="ECO:0000259" key="3">
    <source>
        <dbReference type="Pfam" id="PF20772"/>
    </source>
</evidence>
<dbReference type="WormBase" id="SRAE_2000216200">
    <property type="protein sequence ID" value="SRP10896"/>
    <property type="gene ID" value="WBGene00262371"/>
</dbReference>
<dbReference type="GeneID" id="36379865"/>
<dbReference type="CTD" id="36379865"/>
<feature type="domain" description="TACO1/YebC-like second and third" evidence="2">
    <location>
        <begin position="116"/>
        <end position="281"/>
    </location>
</feature>
<dbReference type="OMA" id="FGPGGCM"/>
<protein>
    <submittedName>
        <fullName evidence="4 6">Translational activator of cytochrome c oxidase 1</fullName>
    </submittedName>
</protein>
<dbReference type="InterPro" id="IPR029072">
    <property type="entry name" value="YebC-like"/>
</dbReference>
<gene>
    <name evidence="4 6 7" type="ORF">SRAE_2000216200</name>
</gene>
<feature type="domain" description="TACO1/YebC-like N-terminal" evidence="3">
    <location>
        <begin position="41"/>
        <end position="111"/>
    </location>
</feature>
<dbReference type="PANTHER" id="PTHR12532">
    <property type="entry name" value="TRANSLATIONAL ACTIVATOR OF CYTOCHROME C OXIDASE 1"/>
    <property type="match status" value="1"/>
</dbReference>
<dbReference type="InterPro" id="IPR002876">
    <property type="entry name" value="Transcrip_reg_TACO1-like"/>
</dbReference>
<sequence length="284" mass="32639">MLHIRYLIGNLSFKLNGVLSVSGINTINLLHSSPTFLKGHSKWQNIKERKGKNDLEKSRKINFILSKVKNAVEAGGFDLKLNNKLNDLLQEFKSNGLPSETFHSYLKKMKEKPEKTVYYNVIGPSGSFFIIECETDKEVLLEGAIKKNFSKIGGFRLSKESLKNKFEEKGVVTISGYDKNNKKLTLDEVEEAAIDFDIEEVIEIDDENENDSKKYELYCDKNNLFNIESKISNSHFVVENVIKKMRALYTISVTKEEEEKIEKFYELIAKVSDVKNIFDNINEN</sequence>
<evidence type="ECO:0000313" key="5">
    <source>
        <dbReference type="Proteomes" id="UP000035682"/>
    </source>
</evidence>
<dbReference type="AlphaFoldDB" id="A0A090LJ03"/>
<dbReference type="GO" id="GO:0005739">
    <property type="term" value="C:mitochondrion"/>
    <property type="evidence" value="ECO:0007669"/>
    <property type="project" value="TreeGrafter"/>
</dbReference>
<dbReference type="Proteomes" id="UP000035682">
    <property type="component" value="Unplaced"/>
</dbReference>
<reference evidence="6" key="2">
    <citation type="submission" date="2020-12" db="UniProtKB">
        <authorList>
            <consortium name="WormBaseParasite"/>
        </authorList>
    </citation>
    <scope>IDENTIFICATION</scope>
</reference>
<evidence type="ECO:0000313" key="7">
    <source>
        <dbReference type="WormBase" id="SRAE_2000216200"/>
    </source>
</evidence>
<evidence type="ECO:0000259" key="2">
    <source>
        <dbReference type="Pfam" id="PF01709"/>
    </source>
</evidence>
<dbReference type="WBParaSite" id="SRAE_2000216200.1">
    <property type="protein sequence ID" value="SRAE_2000216200.1"/>
    <property type="gene ID" value="WBGene00262371"/>
</dbReference>
<dbReference type="Gene3D" id="3.30.70.980">
    <property type="match status" value="2"/>
</dbReference>
<dbReference type="InterPro" id="IPR017856">
    <property type="entry name" value="Integrase-like_N"/>
</dbReference>
<dbReference type="Pfam" id="PF20772">
    <property type="entry name" value="TACO1_YebC_N"/>
    <property type="match status" value="1"/>
</dbReference>
<dbReference type="SUPFAM" id="SSF75625">
    <property type="entry name" value="YebC-like"/>
    <property type="match status" value="1"/>
</dbReference>
<evidence type="ECO:0000256" key="1">
    <source>
        <dbReference type="ARBA" id="ARBA00008724"/>
    </source>
</evidence>
<evidence type="ECO:0000313" key="4">
    <source>
        <dbReference type="EMBL" id="CEF67500.1"/>
    </source>
</evidence>